<organism evidence="1 2">
    <name type="scientific">Pholiota conissans</name>
    <dbReference type="NCBI Taxonomy" id="109636"/>
    <lineage>
        <taxon>Eukaryota</taxon>
        <taxon>Fungi</taxon>
        <taxon>Dikarya</taxon>
        <taxon>Basidiomycota</taxon>
        <taxon>Agaricomycotina</taxon>
        <taxon>Agaricomycetes</taxon>
        <taxon>Agaricomycetidae</taxon>
        <taxon>Agaricales</taxon>
        <taxon>Agaricineae</taxon>
        <taxon>Strophariaceae</taxon>
        <taxon>Pholiota</taxon>
    </lineage>
</organism>
<protein>
    <submittedName>
        <fullName evidence="1">Uncharacterized protein</fullName>
    </submittedName>
</protein>
<name>A0A9P5Z7G2_9AGAR</name>
<evidence type="ECO:0000313" key="2">
    <source>
        <dbReference type="Proteomes" id="UP000807469"/>
    </source>
</evidence>
<dbReference type="AlphaFoldDB" id="A0A9P5Z7G2"/>
<accession>A0A9P5Z7G2</accession>
<dbReference type="Proteomes" id="UP000807469">
    <property type="component" value="Unassembled WGS sequence"/>
</dbReference>
<evidence type="ECO:0000313" key="1">
    <source>
        <dbReference type="EMBL" id="KAF9482524.1"/>
    </source>
</evidence>
<sequence length="152" mass="16943">MQKNLDIGRKVSCRMTHSLQRRLIISIDRAERGPEWDSGIFFMTCLSSTFRHGVSGPLILAGNFDIDKEGSSSIVNPEKKERYLKISGPHPQSASGSKCTMEYLNLPSINIADIPPMTPSFIATTATKVSKRSRFMRKIDKLKDIIVSKISA</sequence>
<comment type="caution">
    <text evidence="1">The sequence shown here is derived from an EMBL/GenBank/DDBJ whole genome shotgun (WGS) entry which is preliminary data.</text>
</comment>
<reference evidence="1" key="1">
    <citation type="submission" date="2020-11" db="EMBL/GenBank/DDBJ databases">
        <authorList>
            <consortium name="DOE Joint Genome Institute"/>
            <person name="Ahrendt S."/>
            <person name="Riley R."/>
            <person name="Andreopoulos W."/>
            <person name="Labutti K."/>
            <person name="Pangilinan J."/>
            <person name="Ruiz-Duenas F.J."/>
            <person name="Barrasa J.M."/>
            <person name="Sanchez-Garcia M."/>
            <person name="Camarero S."/>
            <person name="Miyauchi S."/>
            <person name="Serrano A."/>
            <person name="Linde D."/>
            <person name="Babiker R."/>
            <person name="Drula E."/>
            <person name="Ayuso-Fernandez I."/>
            <person name="Pacheco R."/>
            <person name="Padilla G."/>
            <person name="Ferreira P."/>
            <person name="Barriuso J."/>
            <person name="Kellner H."/>
            <person name="Castanera R."/>
            <person name="Alfaro M."/>
            <person name="Ramirez L."/>
            <person name="Pisabarro A.G."/>
            <person name="Kuo A."/>
            <person name="Tritt A."/>
            <person name="Lipzen A."/>
            <person name="He G."/>
            <person name="Yan M."/>
            <person name="Ng V."/>
            <person name="Cullen D."/>
            <person name="Martin F."/>
            <person name="Rosso M.-N."/>
            <person name="Henrissat B."/>
            <person name="Hibbett D."/>
            <person name="Martinez A.T."/>
            <person name="Grigoriev I.V."/>
        </authorList>
    </citation>
    <scope>NUCLEOTIDE SEQUENCE</scope>
    <source>
        <strain evidence="1">CIRM-BRFM 674</strain>
    </source>
</reference>
<gene>
    <name evidence="1" type="ORF">BDN70DRAFT_919015</name>
</gene>
<proteinExistence type="predicted"/>
<keyword evidence="2" id="KW-1185">Reference proteome</keyword>
<dbReference type="EMBL" id="MU155164">
    <property type="protein sequence ID" value="KAF9482524.1"/>
    <property type="molecule type" value="Genomic_DNA"/>
</dbReference>